<dbReference type="InterPro" id="IPR001245">
    <property type="entry name" value="Ser-Thr/Tyr_kinase_cat_dom"/>
</dbReference>
<feature type="domain" description="Protein kinase" evidence="36">
    <location>
        <begin position="477"/>
        <end position="766"/>
    </location>
</feature>
<feature type="compositionally biased region" description="Polar residues" evidence="33">
    <location>
        <begin position="791"/>
        <end position="800"/>
    </location>
</feature>
<feature type="glycosylation site" description="N-linked (GlcNAc...) asparagine" evidence="31">
    <location>
        <position position="327"/>
    </location>
</feature>
<dbReference type="PROSITE" id="PS00107">
    <property type="entry name" value="PROTEIN_KINASE_ATP"/>
    <property type="match status" value="1"/>
</dbReference>
<dbReference type="Pfam" id="PF13927">
    <property type="entry name" value="Ig_3"/>
    <property type="match status" value="1"/>
</dbReference>
<dbReference type="PROSITE" id="PS00109">
    <property type="entry name" value="PROTEIN_KINASE_TYR"/>
    <property type="match status" value="1"/>
</dbReference>
<feature type="binding site" evidence="29">
    <location>
        <position position="567"/>
    </location>
    <ligand>
        <name>ATP</name>
        <dbReference type="ChEBI" id="CHEBI:30616"/>
    </ligand>
</feature>
<evidence type="ECO:0000256" key="30">
    <source>
        <dbReference type="PIRSR" id="PIRSR000628-3"/>
    </source>
</evidence>
<feature type="signal peptide" evidence="35">
    <location>
        <begin position="1"/>
        <end position="21"/>
    </location>
</feature>
<evidence type="ECO:0000256" key="2">
    <source>
        <dbReference type="ARBA" id="ARBA00004251"/>
    </source>
</evidence>
<evidence type="ECO:0000256" key="4">
    <source>
        <dbReference type="ARBA" id="ARBA00004541"/>
    </source>
</evidence>
<keyword evidence="8" id="KW-0963">Cytoplasm</keyword>
<evidence type="ECO:0000256" key="15">
    <source>
        <dbReference type="ARBA" id="ARBA00022777"/>
    </source>
</evidence>
<dbReference type="AlphaFoldDB" id="A0A7K7FFX6"/>
<feature type="chain" id="PRO_5029557195" description="Fibroblast growth factor receptor 1" evidence="35">
    <location>
        <begin position="22"/>
        <end position="830"/>
    </location>
</feature>
<evidence type="ECO:0000256" key="10">
    <source>
        <dbReference type="ARBA" id="ARBA00022679"/>
    </source>
</evidence>
<organism evidence="38 39">
    <name type="scientific">Chionis minor</name>
    <name type="common">Black-faced sheathbill</name>
    <dbReference type="NCBI Taxonomy" id="227182"/>
    <lineage>
        <taxon>Eukaryota</taxon>
        <taxon>Metazoa</taxon>
        <taxon>Chordata</taxon>
        <taxon>Craniata</taxon>
        <taxon>Vertebrata</taxon>
        <taxon>Euteleostomi</taxon>
        <taxon>Archelosauria</taxon>
        <taxon>Archosauria</taxon>
        <taxon>Dinosauria</taxon>
        <taxon>Saurischia</taxon>
        <taxon>Theropoda</taxon>
        <taxon>Coelurosauria</taxon>
        <taxon>Aves</taxon>
        <taxon>Neognathae</taxon>
        <taxon>Neoaves</taxon>
        <taxon>Charadriiformes</taxon>
        <taxon>Chionididae</taxon>
        <taxon>Chionis</taxon>
    </lineage>
</organism>
<dbReference type="GO" id="GO:0005007">
    <property type="term" value="F:fibroblast growth factor receptor activity"/>
    <property type="evidence" value="ECO:0007669"/>
    <property type="project" value="InterPro"/>
</dbReference>
<dbReference type="InterPro" id="IPR028174">
    <property type="entry name" value="FGF_rcpt_1"/>
</dbReference>
<evidence type="ECO:0000256" key="21">
    <source>
        <dbReference type="ARBA" id="ARBA00023157"/>
    </source>
</evidence>
<evidence type="ECO:0000259" key="36">
    <source>
        <dbReference type="PROSITE" id="PS50011"/>
    </source>
</evidence>
<feature type="domain" description="Ig-like" evidence="37">
    <location>
        <begin position="145"/>
        <end position="243"/>
    </location>
</feature>
<evidence type="ECO:0000256" key="16">
    <source>
        <dbReference type="ARBA" id="ARBA00022840"/>
    </source>
</evidence>
<feature type="glycosylation site" description="N-linked (GlcNAc...) asparagine" evidence="31">
    <location>
        <position position="293"/>
    </location>
</feature>
<dbReference type="InterPro" id="IPR017441">
    <property type="entry name" value="Protein_kinase_ATP_BS"/>
</dbReference>
<evidence type="ECO:0000256" key="31">
    <source>
        <dbReference type="PIRSR" id="PIRSR000628-4"/>
    </source>
</evidence>
<dbReference type="InterPro" id="IPR008266">
    <property type="entry name" value="Tyr_kinase_AS"/>
</dbReference>
<dbReference type="GO" id="GO:0031410">
    <property type="term" value="C:cytoplasmic vesicle"/>
    <property type="evidence" value="ECO:0007669"/>
    <property type="project" value="UniProtKB-SubCell"/>
</dbReference>
<evidence type="ECO:0000313" key="38">
    <source>
        <dbReference type="EMBL" id="NWY56105.1"/>
    </source>
</evidence>
<evidence type="ECO:0000256" key="26">
    <source>
        <dbReference type="ARBA" id="ARBA00023329"/>
    </source>
</evidence>
<dbReference type="Pfam" id="PF07714">
    <property type="entry name" value="PK_Tyr_Ser-Thr"/>
    <property type="match status" value="1"/>
</dbReference>
<keyword evidence="22" id="KW-0675">Receptor</keyword>
<dbReference type="EMBL" id="VZSF01005459">
    <property type="protein sequence ID" value="NWY56105.1"/>
    <property type="molecule type" value="Genomic_DNA"/>
</dbReference>
<dbReference type="CDD" id="cd05857">
    <property type="entry name" value="IgI_2_FGFR"/>
    <property type="match status" value="1"/>
</dbReference>
<feature type="glycosylation site" description="N-linked (GlcNAc...) asparagine" evidence="31">
    <location>
        <position position="224"/>
    </location>
</feature>
<feature type="non-terminal residue" evidence="38">
    <location>
        <position position="830"/>
    </location>
</feature>
<evidence type="ECO:0000256" key="7">
    <source>
        <dbReference type="ARBA" id="ARBA00022475"/>
    </source>
</evidence>
<evidence type="ECO:0000256" key="24">
    <source>
        <dbReference type="ARBA" id="ARBA00023242"/>
    </source>
</evidence>
<evidence type="ECO:0000259" key="37">
    <source>
        <dbReference type="PROSITE" id="PS50835"/>
    </source>
</evidence>
<feature type="disulfide bond" evidence="30">
    <location>
        <begin position="54"/>
        <end position="100"/>
    </location>
</feature>
<dbReference type="GO" id="GO:0005634">
    <property type="term" value="C:nucleus"/>
    <property type="evidence" value="ECO:0007669"/>
    <property type="project" value="UniProtKB-SubCell"/>
</dbReference>
<feature type="binding site" evidence="29">
    <location>
        <position position="626"/>
    </location>
    <ligand>
        <name>ATP</name>
        <dbReference type="ChEBI" id="CHEBI:30616"/>
    </ligand>
</feature>
<keyword evidence="16 29" id="KW-0067">ATP-binding</keyword>
<keyword evidence="14 32" id="KW-0547">Nucleotide-binding</keyword>
<keyword evidence="21 30" id="KW-1015">Disulfide bond</keyword>
<keyword evidence="15" id="KW-0418">Kinase</keyword>
<evidence type="ECO:0000256" key="14">
    <source>
        <dbReference type="ARBA" id="ARBA00022741"/>
    </source>
</evidence>
<reference evidence="38 39" key="1">
    <citation type="submission" date="2019-09" db="EMBL/GenBank/DDBJ databases">
        <title>Bird 10,000 Genomes (B10K) Project - Family phase.</title>
        <authorList>
            <person name="Zhang G."/>
        </authorList>
    </citation>
    <scope>NUCLEOTIDE SEQUENCE [LARGE SCALE GENOMIC DNA]</scope>
    <source>
        <strain evidence="38">B10K-UC-030-51</strain>
    </source>
</reference>
<dbReference type="FunFam" id="3.30.200.20:FF:000011">
    <property type="entry name" value="Fibroblast growth factor receptor"/>
    <property type="match status" value="1"/>
</dbReference>
<dbReference type="CDD" id="cd05098">
    <property type="entry name" value="PTKc_FGFR1"/>
    <property type="match status" value="1"/>
</dbReference>
<feature type="glycosylation site" description="N-linked (GlcNAc...) asparagine" evidence="31">
    <location>
        <position position="116"/>
    </location>
</feature>
<keyword evidence="10" id="KW-0808">Transferase</keyword>
<evidence type="ECO:0000256" key="22">
    <source>
        <dbReference type="ARBA" id="ARBA00023170"/>
    </source>
</evidence>
<feature type="non-terminal residue" evidence="38">
    <location>
        <position position="1"/>
    </location>
</feature>
<keyword evidence="11 34" id="KW-0812">Transmembrane</keyword>
<feature type="glycosylation site" description="N-linked (GlcNAc...) asparagine" evidence="31">
    <location>
        <position position="314"/>
    </location>
</feature>
<evidence type="ECO:0000256" key="33">
    <source>
        <dbReference type="SAM" id="MobiDB-lite"/>
    </source>
</evidence>
<keyword evidence="7" id="KW-1003">Cell membrane</keyword>
<feature type="disulfide bond" evidence="30">
    <location>
        <begin position="274"/>
        <end position="338"/>
    </location>
</feature>
<feature type="domain" description="Ig-like" evidence="37">
    <location>
        <begin position="33"/>
        <end position="118"/>
    </location>
</feature>
<dbReference type="SMART" id="SM00408">
    <property type="entry name" value="IGc2"/>
    <property type="match status" value="3"/>
</dbReference>
<keyword evidence="25" id="KW-0393">Immunoglobulin domain</keyword>
<sequence>MLTWRCLILWAVLVTAALSAARPAPTLPDQVLPKAKIEVESYSAHPGDLLQLRCRLRDDVQSINWVRDGVQLAENNRTRITGEEVEVRDAVPEDSGLYACMTNSPSGSETTYFSVNVSDALPSAEDDDDEDDSSSEEKEADNTKPNQAIAPYWTYPEKMEKKLHAVPAAKTVKFKCPSSGTPNPTLRWLKNGKEFKPDHRIGGYKVGGPGRIIMDSVVPSDKGNYTCIVENKYGSINHTYQLDVVERSPHRPILQAGLPANKTVALGSNVEFVCKVYSDPQPHIQWLKHIEVNGSKIGPDNLPYVQILKTAGVNTTDKEMEVLHLRNVSFEDAGEYTCLAGNSIGISHHSAWLTVLEAIEDTPAMMTSPLYLEIIIYCTGAFLISCMVVTVIIYKMKSTTKKTDFNSQLAVHKLAKSIPLRRQSLLQVSADSSSSMNSGVMLVRPSRLSSSGTPMLAGVSEYELPEDPRWELPRDRLILGKPLGEGCFGQVVLAEAIGLDKDKPNRVTKVAVKMLKSDATEKDLSDLISEMEMMKMIGKHKNIINLLGACTQDGPLYVIVEYASKGNLREYLQARRPPGMEYCYNPTRVPEEQLSFKDLVSCAYQVARGMEYLASKKCIHRDLAARNVLVTEDNVMKIADFGLARDIHHIDYYKKTTNGRLPVKWMAPEALFDRIYTHQSDVWSFGVLLWEIFTLGGSPYPGVPVEELFKLLKEGHRMDKPSNCTNELYMMMRDCWHAVPSQRPTFKQLVEDLDRIVAMTSNQPVLGVRPSQEYLDLSMPLDQYSPGFPDTRSSTCSSGEDSVFSHDPLPDEPCLPKFPPQHTNGGLKRH</sequence>
<comment type="caution">
    <text evidence="38">The sequence shown here is derived from an EMBL/GenBank/DDBJ whole genome shotgun (WGS) entry which is preliminary data.</text>
</comment>
<feature type="compositionally biased region" description="Acidic residues" evidence="33">
    <location>
        <begin position="124"/>
        <end position="134"/>
    </location>
</feature>
<comment type="catalytic activity">
    <reaction evidence="27">
        <text>L-tyrosyl-[protein] + ATP = O-phospho-L-tyrosyl-[protein] + ADP + H(+)</text>
        <dbReference type="Rhea" id="RHEA:10596"/>
        <dbReference type="Rhea" id="RHEA-COMP:10136"/>
        <dbReference type="Rhea" id="RHEA-COMP:20101"/>
        <dbReference type="ChEBI" id="CHEBI:15378"/>
        <dbReference type="ChEBI" id="CHEBI:30616"/>
        <dbReference type="ChEBI" id="CHEBI:46858"/>
        <dbReference type="ChEBI" id="CHEBI:61978"/>
        <dbReference type="ChEBI" id="CHEBI:456216"/>
        <dbReference type="EC" id="2.7.10.1"/>
    </reaction>
</comment>
<dbReference type="Gene3D" id="1.10.510.10">
    <property type="entry name" value="Transferase(Phosphotransferase) domain 1"/>
    <property type="match status" value="1"/>
</dbReference>
<keyword evidence="12 35" id="KW-0732">Signal</keyword>
<dbReference type="GO" id="GO:0008284">
    <property type="term" value="P:positive regulation of cell population proliferation"/>
    <property type="evidence" value="ECO:0007669"/>
    <property type="project" value="InterPro"/>
</dbReference>
<feature type="transmembrane region" description="Helical" evidence="34">
    <location>
        <begin position="374"/>
        <end position="394"/>
    </location>
</feature>
<accession>A0A7K7FFX6</accession>
<keyword evidence="18 34" id="KW-1133">Transmembrane helix</keyword>
<keyword evidence="9" id="KW-0597">Phosphoprotein</keyword>
<dbReference type="InterPro" id="IPR036179">
    <property type="entry name" value="Ig-like_dom_sf"/>
</dbReference>
<feature type="disulfide bond" evidence="30">
    <location>
        <begin position="176"/>
        <end position="227"/>
    </location>
</feature>
<evidence type="ECO:0000256" key="19">
    <source>
        <dbReference type="ARBA" id="ARBA00023136"/>
    </source>
</evidence>
<dbReference type="PANTHER" id="PTHR24416:SF131">
    <property type="entry name" value="FIBROBLAST GROWTH FACTOR RECEPTOR 1"/>
    <property type="match status" value="1"/>
</dbReference>
<dbReference type="GO" id="GO:0080090">
    <property type="term" value="P:regulation of primary metabolic process"/>
    <property type="evidence" value="ECO:0007669"/>
    <property type="project" value="UniProtKB-ARBA"/>
</dbReference>
<evidence type="ECO:0000256" key="1">
    <source>
        <dbReference type="ARBA" id="ARBA00004123"/>
    </source>
</evidence>
<dbReference type="GO" id="GO:0048513">
    <property type="term" value="P:animal organ development"/>
    <property type="evidence" value="ECO:0007669"/>
    <property type="project" value="UniProtKB-ARBA"/>
</dbReference>
<evidence type="ECO:0000313" key="39">
    <source>
        <dbReference type="Proteomes" id="UP000557271"/>
    </source>
</evidence>
<dbReference type="SUPFAM" id="SSF48726">
    <property type="entry name" value="Immunoglobulin"/>
    <property type="match status" value="3"/>
</dbReference>
<dbReference type="InterPro" id="IPR013098">
    <property type="entry name" value="Ig_I-set"/>
</dbReference>
<evidence type="ECO:0000256" key="3">
    <source>
        <dbReference type="ARBA" id="ARBA00004514"/>
    </source>
</evidence>
<keyword evidence="24" id="KW-0539">Nucleus</keyword>
<keyword evidence="23 31" id="KW-0325">Glycoprotein</keyword>
<evidence type="ECO:0000256" key="11">
    <source>
        <dbReference type="ARBA" id="ARBA00022692"/>
    </source>
</evidence>
<dbReference type="InterPro" id="IPR013783">
    <property type="entry name" value="Ig-like_fold"/>
</dbReference>
<keyword evidence="39" id="KW-1185">Reference proteome</keyword>
<dbReference type="GO" id="GO:0005886">
    <property type="term" value="C:plasma membrane"/>
    <property type="evidence" value="ECO:0007669"/>
    <property type="project" value="UniProtKB-SubCell"/>
</dbReference>
<gene>
    <name evidence="38" type="primary">Fgfr1</name>
    <name evidence="38" type="ORF">CHIMIN_R03891</name>
</gene>
<evidence type="ECO:0000256" key="9">
    <source>
        <dbReference type="ARBA" id="ARBA00022553"/>
    </source>
</evidence>
<dbReference type="Gene3D" id="3.30.200.20">
    <property type="entry name" value="Phosphorylase Kinase, domain 1"/>
    <property type="match status" value="1"/>
</dbReference>
<evidence type="ECO:0000256" key="8">
    <source>
        <dbReference type="ARBA" id="ARBA00022490"/>
    </source>
</evidence>
<comment type="subcellular location">
    <subcellularLocation>
        <location evidence="2">Cell membrane</location>
        <topology evidence="2">Single-pass type I membrane protein</topology>
    </subcellularLocation>
    <subcellularLocation>
        <location evidence="3">Cytoplasm</location>
        <location evidence="3">Cytosol</location>
    </subcellularLocation>
    <subcellularLocation>
        <location evidence="4">Cytoplasmic vesicle</location>
    </subcellularLocation>
    <subcellularLocation>
        <location evidence="1">Nucleus</location>
    </subcellularLocation>
</comment>
<feature type="glycosylation site" description="N-linked (GlcNAc...) asparagine" evidence="31">
    <location>
        <position position="261"/>
    </location>
</feature>
<feature type="binding site" evidence="29 32">
    <location>
        <position position="513"/>
    </location>
    <ligand>
        <name>ATP</name>
        <dbReference type="ChEBI" id="CHEBI:30616"/>
    </ligand>
</feature>
<dbReference type="GO" id="GO:0045597">
    <property type="term" value="P:positive regulation of cell differentiation"/>
    <property type="evidence" value="ECO:0007669"/>
    <property type="project" value="TreeGrafter"/>
</dbReference>
<evidence type="ECO:0000256" key="12">
    <source>
        <dbReference type="ARBA" id="ARBA00022729"/>
    </source>
</evidence>
<feature type="region of interest" description="Disordered" evidence="33">
    <location>
        <begin position="788"/>
        <end position="830"/>
    </location>
</feature>
<keyword evidence="20" id="KW-0829">Tyrosine-protein kinase</keyword>
<feature type="binding site" evidence="29">
    <location>
        <begin position="483"/>
        <end position="489"/>
    </location>
    <ligand>
        <name>ATP</name>
        <dbReference type="ChEBI" id="CHEBI:30616"/>
    </ligand>
</feature>
<dbReference type="EC" id="2.7.10.1" evidence="5"/>
<evidence type="ECO:0000256" key="13">
    <source>
        <dbReference type="ARBA" id="ARBA00022737"/>
    </source>
</evidence>
<keyword evidence="17" id="KW-0832">Ubl conjugation</keyword>
<dbReference type="FunFam" id="2.60.40.10:FF:000408">
    <property type="entry name" value="Fibroblast growth factor receptor"/>
    <property type="match status" value="1"/>
</dbReference>
<dbReference type="GO" id="GO:0010604">
    <property type="term" value="P:positive regulation of macromolecule metabolic process"/>
    <property type="evidence" value="ECO:0007669"/>
    <property type="project" value="UniProtKB-ARBA"/>
</dbReference>
<dbReference type="InterPro" id="IPR003599">
    <property type="entry name" value="Ig_sub"/>
</dbReference>
<keyword evidence="13" id="KW-0677">Repeat</keyword>
<dbReference type="SMART" id="SM00219">
    <property type="entry name" value="TyrKc"/>
    <property type="match status" value="1"/>
</dbReference>
<feature type="binding site" evidence="29">
    <location>
        <begin position="561"/>
        <end position="563"/>
    </location>
    <ligand>
        <name>ATP</name>
        <dbReference type="ChEBI" id="CHEBI:30616"/>
    </ligand>
</feature>
<evidence type="ECO:0000256" key="5">
    <source>
        <dbReference type="ARBA" id="ARBA00011902"/>
    </source>
</evidence>
<feature type="glycosylation site" description="N-linked (GlcNAc...) asparagine" evidence="31">
    <location>
        <position position="237"/>
    </location>
</feature>
<dbReference type="GO" id="GO:0030154">
    <property type="term" value="P:cell differentiation"/>
    <property type="evidence" value="ECO:0007669"/>
    <property type="project" value="UniProtKB-ARBA"/>
</dbReference>
<feature type="active site" description="Proton acceptor" evidence="28">
    <location>
        <position position="622"/>
    </location>
</feature>
<dbReference type="InterPro" id="IPR016248">
    <property type="entry name" value="FGF_rcpt_fam"/>
</dbReference>
<dbReference type="PRINTS" id="PR00109">
    <property type="entry name" value="TYRKINASE"/>
</dbReference>
<name>A0A7K7FFX6_CHIMN</name>
<feature type="domain" description="Ig-like" evidence="37">
    <location>
        <begin position="252"/>
        <end position="354"/>
    </location>
</feature>
<dbReference type="FunFam" id="2.60.40.10:FF:000016">
    <property type="entry name" value="Fibroblast growth factor receptor"/>
    <property type="match status" value="1"/>
</dbReference>
<dbReference type="SUPFAM" id="SSF56112">
    <property type="entry name" value="Protein kinase-like (PK-like)"/>
    <property type="match status" value="1"/>
</dbReference>
<evidence type="ECO:0000256" key="27">
    <source>
        <dbReference type="ARBA" id="ARBA00051243"/>
    </source>
</evidence>
<dbReference type="InterPro" id="IPR000719">
    <property type="entry name" value="Prot_kinase_dom"/>
</dbReference>
<dbReference type="GO" id="GO:0005829">
    <property type="term" value="C:cytosol"/>
    <property type="evidence" value="ECO:0007669"/>
    <property type="project" value="UniProtKB-SubCell"/>
</dbReference>
<evidence type="ECO:0000256" key="18">
    <source>
        <dbReference type="ARBA" id="ARBA00022989"/>
    </source>
</evidence>
<evidence type="ECO:0000256" key="6">
    <source>
        <dbReference type="ARBA" id="ARBA00015507"/>
    </source>
</evidence>
<dbReference type="Pfam" id="PF07679">
    <property type="entry name" value="I-set"/>
    <property type="match status" value="1"/>
</dbReference>
<dbReference type="SMART" id="SM00409">
    <property type="entry name" value="IG"/>
    <property type="match status" value="3"/>
</dbReference>
<dbReference type="OrthoDB" id="5984265at2759"/>
<keyword evidence="26" id="KW-0968">Cytoplasmic vesicle</keyword>
<evidence type="ECO:0000256" key="28">
    <source>
        <dbReference type="PIRSR" id="PIRSR000628-1"/>
    </source>
</evidence>
<protein>
    <recommendedName>
        <fullName evidence="6">Fibroblast growth factor receptor 1</fullName>
        <ecNumber evidence="5">2.7.10.1</ecNumber>
    </recommendedName>
</protein>
<dbReference type="PROSITE" id="PS50835">
    <property type="entry name" value="IG_LIKE"/>
    <property type="match status" value="3"/>
</dbReference>
<evidence type="ECO:0000256" key="23">
    <source>
        <dbReference type="ARBA" id="ARBA00023180"/>
    </source>
</evidence>
<dbReference type="InterPro" id="IPR020635">
    <property type="entry name" value="Tyr_kinase_cat_dom"/>
</dbReference>
<dbReference type="InterPro" id="IPR050122">
    <property type="entry name" value="RTK"/>
</dbReference>
<dbReference type="FunFam" id="1.10.510.10:FF:000007">
    <property type="entry name" value="Fibroblast growth factor receptor"/>
    <property type="match status" value="1"/>
</dbReference>
<dbReference type="GO" id="GO:0017134">
    <property type="term" value="F:fibroblast growth factor binding"/>
    <property type="evidence" value="ECO:0007669"/>
    <property type="project" value="TreeGrafter"/>
</dbReference>
<evidence type="ECO:0000256" key="29">
    <source>
        <dbReference type="PIRSR" id="PIRSR000628-2"/>
    </source>
</evidence>
<dbReference type="Pfam" id="PF00047">
    <property type="entry name" value="ig"/>
    <property type="match status" value="1"/>
</dbReference>
<evidence type="ECO:0000256" key="35">
    <source>
        <dbReference type="SAM" id="SignalP"/>
    </source>
</evidence>
<evidence type="ECO:0000256" key="20">
    <source>
        <dbReference type="ARBA" id="ARBA00023137"/>
    </source>
</evidence>
<dbReference type="PANTHER" id="PTHR24416">
    <property type="entry name" value="TYROSINE-PROTEIN KINASE RECEPTOR"/>
    <property type="match status" value="1"/>
</dbReference>
<evidence type="ECO:0000256" key="17">
    <source>
        <dbReference type="ARBA" id="ARBA00022843"/>
    </source>
</evidence>
<dbReference type="InterPro" id="IPR003598">
    <property type="entry name" value="Ig_sub2"/>
</dbReference>
<dbReference type="GO" id="GO:0005524">
    <property type="term" value="F:ATP binding"/>
    <property type="evidence" value="ECO:0007669"/>
    <property type="project" value="UniProtKB-UniRule"/>
</dbReference>
<feature type="region of interest" description="Disordered" evidence="33">
    <location>
        <begin position="121"/>
        <end position="150"/>
    </location>
</feature>
<keyword evidence="19 34" id="KW-0472">Membrane</keyword>
<dbReference type="Proteomes" id="UP000557271">
    <property type="component" value="Unassembled WGS sequence"/>
</dbReference>
<dbReference type="Gene3D" id="2.60.40.10">
    <property type="entry name" value="Immunoglobulins"/>
    <property type="match status" value="3"/>
</dbReference>
<evidence type="ECO:0000256" key="32">
    <source>
        <dbReference type="PROSITE-ProRule" id="PRU10141"/>
    </source>
</evidence>
<dbReference type="GO" id="GO:0043235">
    <property type="term" value="C:receptor complex"/>
    <property type="evidence" value="ECO:0007669"/>
    <property type="project" value="TreeGrafter"/>
</dbReference>
<proteinExistence type="predicted"/>
<dbReference type="InterPro" id="IPR013151">
    <property type="entry name" value="Immunoglobulin_dom"/>
</dbReference>
<evidence type="ECO:0000256" key="25">
    <source>
        <dbReference type="ARBA" id="ARBA00023319"/>
    </source>
</evidence>
<dbReference type="CDD" id="cd04973">
    <property type="entry name" value="IgI_1_FGFR"/>
    <property type="match status" value="1"/>
</dbReference>
<dbReference type="PIRSF" id="PIRSF000628">
    <property type="entry name" value="FGFR"/>
    <property type="match status" value="1"/>
</dbReference>
<dbReference type="PROSITE" id="PS50011">
    <property type="entry name" value="PROTEIN_KINASE_DOM"/>
    <property type="match status" value="1"/>
</dbReference>
<feature type="binding site" evidence="29">
    <location>
        <position position="640"/>
    </location>
    <ligand>
        <name>ATP</name>
        <dbReference type="ChEBI" id="CHEBI:30616"/>
    </ligand>
</feature>
<dbReference type="InterPro" id="IPR011009">
    <property type="entry name" value="Kinase-like_dom_sf"/>
</dbReference>
<feature type="glycosylation site" description="N-linked (GlcNAc...) asparagine" evidence="31">
    <location>
        <position position="76"/>
    </location>
</feature>
<dbReference type="InterPro" id="IPR007110">
    <property type="entry name" value="Ig-like_dom"/>
</dbReference>
<evidence type="ECO:0000256" key="34">
    <source>
        <dbReference type="SAM" id="Phobius"/>
    </source>
</evidence>
<dbReference type="FunFam" id="2.60.40.10:FF:000020">
    <property type="entry name" value="Fibroblast growth factor receptor"/>
    <property type="match status" value="1"/>
</dbReference>